<dbReference type="EMBL" id="JALP01000209">
    <property type="protein sequence ID" value="THG89628.1"/>
    <property type="molecule type" value="Genomic_DNA"/>
</dbReference>
<accession>A0A4S4JWP6</accession>
<dbReference type="Proteomes" id="UP000297014">
    <property type="component" value="Unassembled WGS sequence"/>
</dbReference>
<organism evidence="1 2">
    <name type="scientific">Alkalihalobacillus alcalophilus ATCC 27647 = CGMCC 1.3604</name>
    <dbReference type="NCBI Taxonomy" id="1218173"/>
    <lineage>
        <taxon>Bacteria</taxon>
        <taxon>Bacillati</taxon>
        <taxon>Bacillota</taxon>
        <taxon>Bacilli</taxon>
        <taxon>Bacillales</taxon>
        <taxon>Bacillaceae</taxon>
        <taxon>Alkalihalobacillus</taxon>
    </lineage>
</organism>
<dbReference type="OrthoDB" id="1649278at2"/>
<dbReference type="AlphaFoldDB" id="A0A4S4JWP6"/>
<dbReference type="Pfam" id="PF09560">
    <property type="entry name" value="Spore_YunB"/>
    <property type="match status" value="1"/>
</dbReference>
<dbReference type="PIRSF" id="PIRSF021383">
    <property type="entry name" value="YunB"/>
    <property type="match status" value="1"/>
</dbReference>
<gene>
    <name evidence="1" type="ORF">AJ85_16075</name>
</gene>
<evidence type="ECO:0008006" key="3">
    <source>
        <dbReference type="Google" id="ProtNLM"/>
    </source>
</evidence>
<dbReference type="RefSeq" id="WP_003322820.1">
    <property type="nucleotide sequence ID" value="NZ_JALP01000209.1"/>
</dbReference>
<protein>
    <recommendedName>
        <fullName evidence="3">Sporulation protein</fullName>
    </recommendedName>
</protein>
<dbReference type="InterPro" id="IPR014197">
    <property type="entry name" value="Sporulation_prot_YunB"/>
</dbReference>
<name>A0A4S4JWP6_ALKAL</name>
<sequence length="271" mass="30448">MFKLPKKKYYLNKNKNKTQLTFPQRVFISFILFLGLTFLGFYIVEAQIRPTIIDIAHMETQKIGTSVIEYAVRQSQNEVNVDKVLNYELDGNGNLIYHYFDTKIYNDMLTSLISNSQTYIQLLEEGSLPEELETIPQESHDSVNEIGLLYSIPLGQATGNSLLANLGPKIPIQLTAIADINIHINEEIKSLGINNTFLRLAIDFEVNAQIIIPFTTISDPVKTTIPIGFAFFPGEVPQFYSGNSNGVMPSLPLPIEEQLEEETAQPSDSNN</sequence>
<evidence type="ECO:0000313" key="2">
    <source>
        <dbReference type="Proteomes" id="UP000297014"/>
    </source>
</evidence>
<reference evidence="1 2" key="1">
    <citation type="submission" date="2014-01" db="EMBL/GenBank/DDBJ databases">
        <title>Draft genome sequencing of Bacillus alcalophilus CGMCC 1.3604.</title>
        <authorList>
            <person name="Yang J."/>
            <person name="Diao L."/>
            <person name="Yang S."/>
        </authorList>
    </citation>
    <scope>NUCLEOTIDE SEQUENCE [LARGE SCALE GENOMIC DNA]</scope>
    <source>
        <strain evidence="1 2">CGMCC 1.3604</strain>
    </source>
</reference>
<evidence type="ECO:0000313" key="1">
    <source>
        <dbReference type="EMBL" id="THG89628.1"/>
    </source>
</evidence>
<proteinExistence type="predicted"/>
<comment type="caution">
    <text evidence="1">The sequence shown here is derived from an EMBL/GenBank/DDBJ whole genome shotgun (WGS) entry which is preliminary data.</text>
</comment>
<dbReference type="NCBIfam" id="TIGR02832">
    <property type="entry name" value="spo_yunB"/>
    <property type="match status" value="1"/>
</dbReference>